<proteinExistence type="predicted"/>
<name>A0ABV6DKB3_9BACL</name>
<dbReference type="Proteomes" id="UP001589776">
    <property type="component" value="Unassembled WGS sequence"/>
</dbReference>
<dbReference type="RefSeq" id="WP_377470328.1">
    <property type="nucleotide sequence ID" value="NZ_JBHLWN010000045.1"/>
</dbReference>
<evidence type="ECO:0000313" key="1">
    <source>
        <dbReference type="EMBL" id="MFC0213076.1"/>
    </source>
</evidence>
<reference evidence="1 2" key="1">
    <citation type="submission" date="2024-09" db="EMBL/GenBank/DDBJ databases">
        <authorList>
            <person name="Sun Q."/>
            <person name="Mori K."/>
        </authorList>
    </citation>
    <scope>NUCLEOTIDE SEQUENCE [LARGE SCALE GENOMIC DNA]</scope>
    <source>
        <strain evidence="1 2">CCM 7759</strain>
    </source>
</reference>
<organism evidence="1 2">
    <name type="scientific">Paenibacillus chartarius</name>
    <dbReference type="NCBI Taxonomy" id="747481"/>
    <lineage>
        <taxon>Bacteria</taxon>
        <taxon>Bacillati</taxon>
        <taxon>Bacillota</taxon>
        <taxon>Bacilli</taxon>
        <taxon>Bacillales</taxon>
        <taxon>Paenibacillaceae</taxon>
        <taxon>Paenibacillus</taxon>
    </lineage>
</organism>
<comment type="caution">
    <text evidence="1">The sequence shown here is derived from an EMBL/GenBank/DDBJ whole genome shotgun (WGS) entry which is preliminary data.</text>
</comment>
<evidence type="ECO:0000313" key="2">
    <source>
        <dbReference type="Proteomes" id="UP001589776"/>
    </source>
</evidence>
<sequence length="63" mass="7221">MEEITLQADFEIEYAKTKGSLVEPRQHGVRIYRAGKITAYSDVFVAIEGKKFLRSVNEFVVIE</sequence>
<dbReference type="EMBL" id="JBHLWN010000045">
    <property type="protein sequence ID" value="MFC0213076.1"/>
    <property type="molecule type" value="Genomic_DNA"/>
</dbReference>
<gene>
    <name evidence="1" type="ORF">ACFFK0_11515</name>
</gene>
<protein>
    <submittedName>
        <fullName evidence="1">Uncharacterized protein</fullName>
    </submittedName>
</protein>
<accession>A0ABV6DKB3</accession>
<keyword evidence="2" id="KW-1185">Reference proteome</keyword>